<dbReference type="PANTHER" id="PTHR43294">
    <property type="entry name" value="SODIUM/POTASSIUM-TRANSPORTING ATPASE SUBUNIT ALPHA"/>
    <property type="match status" value="1"/>
</dbReference>
<dbReference type="SUPFAM" id="SSF81665">
    <property type="entry name" value="Calcium ATPase, transmembrane domain M"/>
    <property type="match status" value="2"/>
</dbReference>
<feature type="non-terminal residue" evidence="13">
    <location>
        <position position="1040"/>
    </location>
</feature>
<feature type="transmembrane region" description="Helical" evidence="10">
    <location>
        <begin position="977"/>
        <end position="996"/>
    </location>
</feature>
<keyword evidence="2" id="KW-1003">Cell membrane</keyword>
<dbReference type="SUPFAM" id="SSF56784">
    <property type="entry name" value="HAD-like"/>
    <property type="match status" value="1"/>
</dbReference>
<organism evidence="13 14">
    <name type="scientific">Caulochytrium protostelioides</name>
    <dbReference type="NCBI Taxonomy" id="1555241"/>
    <lineage>
        <taxon>Eukaryota</taxon>
        <taxon>Fungi</taxon>
        <taxon>Fungi incertae sedis</taxon>
        <taxon>Chytridiomycota</taxon>
        <taxon>Chytridiomycota incertae sedis</taxon>
        <taxon>Chytridiomycetes</taxon>
        <taxon>Caulochytriales</taxon>
        <taxon>Caulochytriaceae</taxon>
        <taxon>Caulochytrium</taxon>
    </lineage>
</organism>
<dbReference type="Pfam" id="PF13246">
    <property type="entry name" value="Cation_ATPase"/>
    <property type="match status" value="1"/>
</dbReference>
<evidence type="ECO:0000313" key="14">
    <source>
        <dbReference type="Proteomes" id="UP000274922"/>
    </source>
</evidence>
<dbReference type="InterPro" id="IPR036412">
    <property type="entry name" value="HAD-like_sf"/>
</dbReference>
<dbReference type="SFLD" id="SFLDS00003">
    <property type="entry name" value="Haloacid_Dehalogenase"/>
    <property type="match status" value="1"/>
</dbReference>
<keyword evidence="7 10" id="KW-1133">Transmembrane helix</keyword>
<feature type="region of interest" description="Disordered" evidence="9">
    <location>
        <begin position="799"/>
        <end position="837"/>
    </location>
</feature>
<dbReference type="Gene3D" id="1.20.1110.10">
    <property type="entry name" value="Calcium-transporting ATPase, transmembrane domain"/>
    <property type="match status" value="2"/>
</dbReference>
<evidence type="ECO:0000256" key="8">
    <source>
        <dbReference type="ARBA" id="ARBA00023136"/>
    </source>
</evidence>
<feature type="transmembrane region" description="Helical" evidence="10">
    <location>
        <begin position="247"/>
        <end position="269"/>
    </location>
</feature>
<dbReference type="GO" id="GO:0036376">
    <property type="term" value="P:sodium ion export across plasma membrane"/>
    <property type="evidence" value="ECO:0007669"/>
    <property type="project" value="TreeGrafter"/>
</dbReference>
<comment type="subcellular location">
    <subcellularLocation>
        <location evidence="1">Cell membrane</location>
        <topology evidence="1">Multi-pass membrane protein</topology>
    </subcellularLocation>
</comment>
<dbReference type="InterPro" id="IPR044492">
    <property type="entry name" value="P_typ_ATPase_HD_dom"/>
</dbReference>
<dbReference type="SFLD" id="SFLDG00002">
    <property type="entry name" value="C1.7:_P-type_atpase_like"/>
    <property type="match status" value="1"/>
</dbReference>
<feature type="domain" description="Cation-transporting P-type ATPase C-terminal" evidence="12">
    <location>
        <begin position="862"/>
        <end position="1030"/>
    </location>
</feature>
<sequence>IDIVEHQWPMTKLLTEYQTHFVSRRPADSEGLAEIHVVAAREKWGRNANPPPAKRRWYAKYLSSLLNLFNVMLLDDTDVLWISIVLLVVAFANAAIETYQTIKISSLLRSYNEMISPVCHVIRNKTLMDVHHDDLVPGDLILFRPGERVPADCVLVACSNFNIDSSALTGETEPLRKMVIEKGAPETCPHMEASNLLFSGCNVLSGEAYGLVIRTGPRSMIGRIAKLSGRASTKTSRVPLNREIRRFGHTITLLALATAIVLFTIAMALRRSFRNSLQVALGILLAWVPQGLAVTVTLILSISAGRMIHKSILVKDLHGVETLGAITMLATDKTGTLTRNAMQVTHLWTNGILAWAGIGGPDQCPKGERYLRRDEPGLQNVLHCSVLCANIQVERSGENNSEVTYRGDATETGLMRFVASRLQNWDSLRKLYPSVFSISFSSTSKYQLSIHRKSHAQGGLTLYAKGAPEVIMGFCDKIMLDGREAPLTPAHLAAYQEMQNTMSANGSRLIAFAQRPLDSMRFPDNYAFSTDKNNIPTSGLCLLGIVALEDPLKDRVKESIGIMRSAGIRVVMITGDHPRTAEAVSRKCNILTGRTRAEVAEAQGVREADLNPGQYNAWIISGKDMLTMTPRDWLHVWLCEEVIFARINPLQKVEIVARAREAGHIVGVTGDGVNDAAALKEADLGIAMNRTGSQVSKDAADMIVLDDQFASIATGILEGRLIFHNLKKAIQYSLSHIMAEIIPYVCAILFGLPFSLTFLQILVVDLGFELFLTLSFAWDPVEDQAAMMTMPPRRPFNPDLLRPGRRRRCDQPRTGPERRCSGSVAGREQRRNQATAQPLHRIHGRVTNDAYAATLLAGTAHNALVDRELLYWAYLEAGMLEFCAAYLTFLVVFSKLGFNLSDLHRAAVGEYFRSSSPVFVTNHGLEISAAAQVSALCQAQSAYYLSILIMQIWNSFCCKARIRLPYGLFMFRNTKTIISIVGSALFAIGVVYIPFMNAVFRTSYQLNPLFLFIPFGFGAFLLCYATLRRLALRRWNPEKW</sequence>
<feature type="transmembrane region" description="Helical" evidence="10">
    <location>
        <begin position="281"/>
        <end position="302"/>
    </location>
</feature>
<feature type="transmembrane region" description="Helical" evidence="10">
    <location>
        <begin position="80"/>
        <end position="99"/>
    </location>
</feature>
<dbReference type="GO" id="GO:0005391">
    <property type="term" value="F:P-type sodium:potassium-exchanging transporter activity"/>
    <property type="evidence" value="ECO:0007669"/>
    <property type="project" value="TreeGrafter"/>
</dbReference>
<evidence type="ECO:0000259" key="12">
    <source>
        <dbReference type="Pfam" id="PF00689"/>
    </source>
</evidence>
<dbReference type="AlphaFoldDB" id="A0A4P9XAF5"/>
<dbReference type="InterPro" id="IPR023298">
    <property type="entry name" value="ATPase_P-typ_TM_dom_sf"/>
</dbReference>
<dbReference type="InterPro" id="IPR050510">
    <property type="entry name" value="Cation_transp_ATPase_P-type"/>
</dbReference>
<accession>A0A4P9XAF5</accession>
<keyword evidence="3 10" id="KW-0812">Transmembrane</keyword>
<protein>
    <recommendedName>
        <fullName evidence="15">Cation-transporting P-type ATPase N-terminal domain-containing protein</fullName>
    </recommendedName>
</protein>
<dbReference type="STRING" id="1555241.A0A4P9XAF5"/>
<dbReference type="InterPro" id="IPR018303">
    <property type="entry name" value="ATPase_P-typ_P_site"/>
</dbReference>
<dbReference type="SUPFAM" id="SSF81653">
    <property type="entry name" value="Calcium ATPase, transduction domain A"/>
    <property type="match status" value="1"/>
</dbReference>
<gene>
    <name evidence="13" type="ORF">CXG81DRAFT_515</name>
</gene>
<dbReference type="Gene3D" id="3.40.50.1000">
    <property type="entry name" value="HAD superfamily/HAD-like"/>
    <property type="match status" value="1"/>
</dbReference>
<reference evidence="14" key="1">
    <citation type="journal article" date="2018" name="Nat. Microbiol.">
        <title>Leveraging single-cell genomics to expand the fungal tree of life.</title>
        <authorList>
            <person name="Ahrendt S.R."/>
            <person name="Quandt C.A."/>
            <person name="Ciobanu D."/>
            <person name="Clum A."/>
            <person name="Salamov A."/>
            <person name="Andreopoulos B."/>
            <person name="Cheng J.F."/>
            <person name="Woyke T."/>
            <person name="Pelin A."/>
            <person name="Henrissat B."/>
            <person name="Reynolds N.K."/>
            <person name="Benny G.L."/>
            <person name="Smith M.E."/>
            <person name="James T.Y."/>
            <person name="Grigoriev I.V."/>
        </authorList>
    </citation>
    <scope>NUCLEOTIDE SEQUENCE [LARGE SCALE GENOMIC DNA]</scope>
    <source>
        <strain evidence="14">ATCC 52028</strain>
    </source>
</reference>
<dbReference type="SUPFAM" id="SSF81660">
    <property type="entry name" value="Metal cation-transporting ATPase, ATP-binding domain N"/>
    <property type="match status" value="1"/>
</dbReference>
<evidence type="ECO:0000259" key="11">
    <source>
        <dbReference type="Pfam" id="PF00122"/>
    </source>
</evidence>
<evidence type="ECO:0000256" key="5">
    <source>
        <dbReference type="ARBA" id="ARBA00022840"/>
    </source>
</evidence>
<evidence type="ECO:0000256" key="3">
    <source>
        <dbReference type="ARBA" id="ARBA00022692"/>
    </source>
</evidence>
<dbReference type="Pfam" id="PF00122">
    <property type="entry name" value="E1-E2_ATPase"/>
    <property type="match status" value="1"/>
</dbReference>
<dbReference type="EMBL" id="ML014146">
    <property type="protein sequence ID" value="RKP02344.1"/>
    <property type="molecule type" value="Genomic_DNA"/>
</dbReference>
<dbReference type="Proteomes" id="UP000274922">
    <property type="component" value="Unassembled WGS sequence"/>
</dbReference>
<dbReference type="InterPro" id="IPR008250">
    <property type="entry name" value="ATPase_P-typ_transduc_dom_A_sf"/>
</dbReference>
<evidence type="ECO:0008006" key="15">
    <source>
        <dbReference type="Google" id="ProtNLM"/>
    </source>
</evidence>
<dbReference type="SFLD" id="SFLDF00027">
    <property type="entry name" value="p-type_atpase"/>
    <property type="match status" value="1"/>
</dbReference>
<keyword evidence="4" id="KW-0547">Nucleotide-binding</keyword>
<dbReference type="NCBIfam" id="TIGR01494">
    <property type="entry name" value="ATPase_P-type"/>
    <property type="match status" value="2"/>
</dbReference>
<feature type="transmembrane region" description="Helical" evidence="10">
    <location>
        <begin position="1008"/>
        <end position="1027"/>
    </location>
</feature>
<evidence type="ECO:0000256" key="2">
    <source>
        <dbReference type="ARBA" id="ARBA00022475"/>
    </source>
</evidence>
<dbReference type="GO" id="GO:0030007">
    <property type="term" value="P:intracellular potassium ion homeostasis"/>
    <property type="evidence" value="ECO:0007669"/>
    <property type="project" value="TreeGrafter"/>
</dbReference>
<dbReference type="GO" id="GO:0006883">
    <property type="term" value="P:intracellular sodium ion homeostasis"/>
    <property type="evidence" value="ECO:0007669"/>
    <property type="project" value="TreeGrafter"/>
</dbReference>
<dbReference type="Gene3D" id="2.70.150.10">
    <property type="entry name" value="Calcium-transporting ATPase, cytoplasmic transduction domain A"/>
    <property type="match status" value="1"/>
</dbReference>
<keyword evidence="14" id="KW-1185">Reference proteome</keyword>
<name>A0A4P9XAF5_9FUNG</name>
<dbReference type="PRINTS" id="PR00119">
    <property type="entry name" value="CATATPASE"/>
</dbReference>
<dbReference type="Gene3D" id="3.40.1110.10">
    <property type="entry name" value="Calcium-transporting ATPase, cytoplasmic domain N"/>
    <property type="match status" value="1"/>
</dbReference>
<evidence type="ECO:0000256" key="7">
    <source>
        <dbReference type="ARBA" id="ARBA00022989"/>
    </source>
</evidence>
<dbReference type="GO" id="GO:0016887">
    <property type="term" value="F:ATP hydrolysis activity"/>
    <property type="evidence" value="ECO:0007669"/>
    <property type="project" value="InterPro"/>
</dbReference>
<evidence type="ECO:0000256" key="4">
    <source>
        <dbReference type="ARBA" id="ARBA00022741"/>
    </source>
</evidence>
<dbReference type="GO" id="GO:1990573">
    <property type="term" value="P:potassium ion import across plasma membrane"/>
    <property type="evidence" value="ECO:0007669"/>
    <property type="project" value="TreeGrafter"/>
</dbReference>
<dbReference type="InterPro" id="IPR006068">
    <property type="entry name" value="ATPase_P-typ_cation-transptr_C"/>
</dbReference>
<evidence type="ECO:0000256" key="6">
    <source>
        <dbReference type="ARBA" id="ARBA00022967"/>
    </source>
</evidence>
<dbReference type="InterPro" id="IPR001757">
    <property type="entry name" value="P_typ_ATPase"/>
</dbReference>
<proteinExistence type="predicted"/>
<feature type="non-terminal residue" evidence="13">
    <location>
        <position position="1"/>
    </location>
</feature>
<dbReference type="PROSITE" id="PS00154">
    <property type="entry name" value="ATPASE_E1_E2"/>
    <property type="match status" value="1"/>
</dbReference>
<dbReference type="InterPro" id="IPR059000">
    <property type="entry name" value="ATPase_P-type_domA"/>
</dbReference>
<dbReference type="InterPro" id="IPR023299">
    <property type="entry name" value="ATPase_P-typ_cyto_dom_N"/>
</dbReference>
<dbReference type="InterPro" id="IPR023214">
    <property type="entry name" value="HAD_sf"/>
</dbReference>
<keyword evidence="8 10" id="KW-0472">Membrane</keyword>
<evidence type="ECO:0000313" key="13">
    <source>
        <dbReference type="EMBL" id="RKP02344.1"/>
    </source>
</evidence>
<feature type="compositionally biased region" description="Basic and acidic residues" evidence="9">
    <location>
        <begin position="809"/>
        <end position="820"/>
    </location>
</feature>
<dbReference type="PRINTS" id="PR00121">
    <property type="entry name" value="NAKATPASE"/>
</dbReference>
<dbReference type="GO" id="GO:0005886">
    <property type="term" value="C:plasma membrane"/>
    <property type="evidence" value="ECO:0007669"/>
    <property type="project" value="UniProtKB-SubCell"/>
</dbReference>
<dbReference type="PANTHER" id="PTHR43294:SF21">
    <property type="entry name" value="CATION TRANSPORTING ATPASE"/>
    <property type="match status" value="1"/>
</dbReference>
<dbReference type="GO" id="GO:0005524">
    <property type="term" value="F:ATP binding"/>
    <property type="evidence" value="ECO:0007669"/>
    <property type="project" value="UniProtKB-KW"/>
</dbReference>
<evidence type="ECO:0000256" key="9">
    <source>
        <dbReference type="SAM" id="MobiDB-lite"/>
    </source>
</evidence>
<dbReference type="OrthoDB" id="158672at2759"/>
<evidence type="ECO:0000256" key="10">
    <source>
        <dbReference type="SAM" id="Phobius"/>
    </source>
</evidence>
<dbReference type="FunFam" id="3.40.50.1000:FF:000083">
    <property type="entry name" value="Sodium/potassium-transporting ATPase subunit alpha"/>
    <property type="match status" value="1"/>
</dbReference>
<feature type="transmembrane region" description="Helical" evidence="10">
    <location>
        <begin position="871"/>
        <end position="893"/>
    </location>
</feature>
<dbReference type="GO" id="GO:1902600">
    <property type="term" value="P:proton transmembrane transport"/>
    <property type="evidence" value="ECO:0007669"/>
    <property type="project" value="TreeGrafter"/>
</dbReference>
<dbReference type="Pfam" id="PF00689">
    <property type="entry name" value="Cation_ATPase_C"/>
    <property type="match status" value="1"/>
</dbReference>
<evidence type="ECO:0000256" key="1">
    <source>
        <dbReference type="ARBA" id="ARBA00004651"/>
    </source>
</evidence>
<keyword evidence="6" id="KW-1278">Translocase</keyword>
<keyword evidence="5" id="KW-0067">ATP-binding</keyword>
<feature type="domain" description="P-type ATPase A" evidence="11">
    <location>
        <begin position="114"/>
        <end position="227"/>
    </location>
</feature>
<feature type="transmembrane region" description="Helical" evidence="10">
    <location>
        <begin position="741"/>
        <end position="763"/>
    </location>
</feature>